<evidence type="ECO:0000313" key="1">
    <source>
        <dbReference type="EMBL" id="KAG7307417.1"/>
    </source>
</evidence>
<evidence type="ECO:0000313" key="2">
    <source>
        <dbReference type="Proteomes" id="UP000823941"/>
    </source>
</evidence>
<keyword evidence="2" id="KW-1185">Reference proteome</keyword>
<organism evidence="1 2">
    <name type="scientific">Plutella xylostella</name>
    <name type="common">Diamondback moth</name>
    <name type="synonym">Plutella maculipennis</name>
    <dbReference type="NCBI Taxonomy" id="51655"/>
    <lineage>
        <taxon>Eukaryota</taxon>
        <taxon>Metazoa</taxon>
        <taxon>Ecdysozoa</taxon>
        <taxon>Arthropoda</taxon>
        <taxon>Hexapoda</taxon>
        <taxon>Insecta</taxon>
        <taxon>Pterygota</taxon>
        <taxon>Neoptera</taxon>
        <taxon>Endopterygota</taxon>
        <taxon>Lepidoptera</taxon>
        <taxon>Glossata</taxon>
        <taxon>Ditrysia</taxon>
        <taxon>Yponomeutoidea</taxon>
        <taxon>Plutellidae</taxon>
        <taxon>Plutella</taxon>
    </lineage>
</organism>
<name>A0ABQ7QQW0_PLUXY</name>
<comment type="caution">
    <text evidence="1">The sequence shown here is derived from an EMBL/GenBank/DDBJ whole genome shotgun (WGS) entry which is preliminary data.</text>
</comment>
<proteinExistence type="predicted"/>
<sequence length="268" mass="29175">MKNLARANFLVEDDDTSALDTDDDVSLSKFGVHNYTDSSNEASPLNCKTVFVKPSFNKYQKFMKEDSDSELDDSISTLCIGSPRKAKSQTNSIFSLRKFTATPSFVAPATTFNGRPLISPSKLGHGTSWVAGGYWGTEAERQIFVNGSRSSSQSSGFESQASSVNQRNVFSSESDCIEADRAAMLMDRFQGCNMSNYPQQMPQNFSRVSSPVYPSMQYNGHVHIPQARMAAAPAPPATPAHFTPGNMFIAPGGSGIIKLPQMSSYSSR</sequence>
<dbReference type="EMBL" id="JAHIBW010000010">
    <property type="protein sequence ID" value="KAG7307417.1"/>
    <property type="molecule type" value="Genomic_DNA"/>
</dbReference>
<dbReference type="Proteomes" id="UP000823941">
    <property type="component" value="Chromosome 10"/>
</dbReference>
<reference evidence="1 2" key="1">
    <citation type="submission" date="2021-06" db="EMBL/GenBank/DDBJ databases">
        <title>A haploid diamondback moth (Plutella xylostella L.) genome assembly resolves 31 chromosomes and identifies a diamide resistance mutation.</title>
        <authorList>
            <person name="Ward C.M."/>
            <person name="Perry K.D."/>
            <person name="Baker G."/>
            <person name="Powis K."/>
            <person name="Heckel D.G."/>
            <person name="Baxter S.W."/>
        </authorList>
    </citation>
    <scope>NUCLEOTIDE SEQUENCE [LARGE SCALE GENOMIC DNA]</scope>
    <source>
        <strain evidence="1 2">LV</strain>
        <tissue evidence="1">Single pupa</tissue>
    </source>
</reference>
<accession>A0ABQ7QQW0</accession>
<protein>
    <submittedName>
        <fullName evidence="1">Uncharacterized protein</fullName>
    </submittedName>
</protein>
<gene>
    <name evidence="1" type="ORF">JYU34_007606</name>
</gene>